<organism evidence="2 3">
    <name type="scientific">Apiospora hydei</name>
    <dbReference type="NCBI Taxonomy" id="1337664"/>
    <lineage>
        <taxon>Eukaryota</taxon>
        <taxon>Fungi</taxon>
        <taxon>Dikarya</taxon>
        <taxon>Ascomycota</taxon>
        <taxon>Pezizomycotina</taxon>
        <taxon>Sordariomycetes</taxon>
        <taxon>Xylariomycetidae</taxon>
        <taxon>Amphisphaeriales</taxon>
        <taxon>Apiosporaceae</taxon>
        <taxon>Apiospora</taxon>
    </lineage>
</organism>
<dbReference type="GeneID" id="92046603"/>
<reference evidence="2 3" key="1">
    <citation type="submission" date="2023-01" db="EMBL/GenBank/DDBJ databases">
        <title>Analysis of 21 Apiospora genomes using comparative genomics revels a genus with tremendous synthesis potential of carbohydrate active enzymes and secondary metabolites.</title>
        <authorList>
            <person name="Sorensen T."/>
        </authorList>
    </citation>
    <scope>NUCLEOTIDE SEQUENCE [LARGE SCALE GENOMIC DNA]</scope>
    <source>
        <strain evidence="2 3">CBS 114990</strain>
    </source>
</reference>
<keyword evidence="3" id="KW-1185">Reference proteome</keyword>
<dbReference type="EMBL" id="JAQQWN010000007">
    <property type="protein sequence ID" value="KAK8074565.1"/>
    <property type="molecule type" value="Genomic_DNA"/>
</dbReference>
<evidence type="ECO:0000313" key="3">
    <source>
        <dbReference type="Proteomes" id="UP001433268"/>
    </source>
</evidence>
<feature type="region of interest" description="Disordered" evidence="1">
    <location>
        <begin position="36"/>
        <end position="62"/>
    </location>
</feature>
<dbReference type="RefSeq" id="XP_066665505.1">
    <property type="nucleotide sequence ID" value="XM_066813543.1"/>
</dbReference>
<comment type="caution">
    <text evidence="2">The sequence shown here is derived from an EMBL/GenBank/DDBJ whole genome shotgun (WGS) entry which is preliminary data.</text>
</comment>
<gene>
    <name evidence="2" type="ORF">PG997_009228</name>
</gene>
<protein>
    <submittedName>
        <fullName evidence="2">Uncharacterized protein</fullName>
    </submittedName>
</protein>
<evidence type="ECO:0000313" key="2">
    <source>
        <dbReference type="EMBL" id="KAK8074565.1"/>
    </source>
</evidence>
<evidence type="ECO:0000256" key="1">
    <source>
        <dbReference type="SAM" id="MobiDB-lite"/>
    </source>
</evidence>
<dbReference type="Proteomes" id="UP001433268">
    <property type="component" value="Unassembled WGS sequence"/>
</dbReference>
<accession>A0ABR1VTH0</accession>
<name>A0ABR1VTH0_9PEZI</name>
<feature type="compositionally biased region" description="Acidic residues" evidence="1">
    <location>
        <begin position="36"/>
        <end position="51"/>
    </location>
</feature>
<proteinExistence type="predicted"/>
<sequence length="129" mass="14455">MVEWSGSIGSLKSLWHLKPLSLPLDILMGSEDELRELEDLSESDEDEDGDGDGVARKADPTGCLGELLPKPLESLHLYRGYEEVEWVRKCIQRVLSSRRLSSLNHVQLDGAEWAWPLTRLAGNPQSENS</sequence>